<evidence type="ECO:0000313" key="1">
    <source>
        <dbReference type="EMBL" id="KAK2177342.1"/>
    </source>
</evidence>
<keyword evidence="2" id="KW-1185">Reference proteome</keyword>
<proteinExistence type="predicted"/>
<comment type="caution">
    <text evidence="1">The sequence shown here is derived from an EMBL/GenBank/DDBJ whole genome shotgun (WGS) entry which is preliminary data.</text>
</comment>
<name>A0AAD9KTQ0_RIDPI</name>
<sequence>MGKHGTGKCNSNGELLLALCSEFELIVTNTMFKQKNTTKPSTISHRASFEQQMDSALAQWEEKESATPDDEWAALQQVIYNTAKTYIGKPDRKHQYWFDLNDQTKLTRENDNGQNEVWGPKKKGPVHLKSRIVARWSDHFQKLLNVPGDIDHEARDNITQRITKTSLDDIPTMAEMARAITCLKDGKAPGGVGIPAEVWKHGGDNLFSRLHQLISNVWECYKWGQARLCTGPRALLHLPSFRDMEDGVYIQSSQSADLFNVAYIRAKTKTTRILMRELLFADDSALVAHSAEEMQKIVDAFSDASKKFGLKIKRGAVPTQLYKNPLF</sequence>
<dbReference type="AlphaFoldDB" id="A0AAD9KTQ0"/>
<gene>
    <name evidence="1" type="ORF">NP493_605g01083</name>
</gene>
<accession>A0AAD9KTQ0</accession>
<reference evidence="1" key="1">
    <citation type="journal article" date="2023" name="Mol. Biol. Evol.">
        <title>Third-Generation Sequencing Reveals the Adaptive Role of the Epigenome in Three Deep-Sea Polychaetes.</title>
        <authorList>
            <person name="Perez M."/>
            <person name="Aroh O."/>
            <person name="Sun Y."/>
            <person name="Lan Y."/>
            <person name="Juniper S.K."/>
            <person name="Young C.R."/>
            <person name="Angers B."/>
            <person name="Qian P.Y."/>
        </authorList>
    </citation>
    <scope>NUCLEOTIDE SEQUENCE</scope>
    <source>
        <strain evidence="1">R07B-5</strain>
    </source>
</reference>
<dbReference type="EMBL" id="JAODUO010000605">
    <property type="protein sequence ID" value="KAK2177342.1"/>
    <property type="molecule type" value="Genomic_DNA"/>
</dbReference>
<protein>
    <recommendedName>
        <fullName evidence="3">Reverse transcriptase domain-containing protein</fullName>
    </recommendedName>
</protein>
<dbReference type="Proteomes" id="UP001209878">
    <property type="component" value="Unassembled WGS sequence"/>
</dbReference>
<organism evidence="1 2">
    <name type="scientific">Ridgeia piscesae</name>
    <name type="common">Tubeworm</name>
    <dbReference type="NCBI Taxonomy" id="27915"/>
    <lineage>
        <taxon>Eukaryota</taxon>
        <taxon>Metazoa</taxon>
        <taxon>Spiralia</taxon>
        <taxon>Lophotrochozoa</taxon>
        <taxon>Annelida</taxon>
        <taxon>Polychaeta</taxon>
        <taxon>Sedentaria</taxon>
        <taxon>Canalipalpata</taxon>
        <taxon>Sabellida</taxon>
        <taxon>Siboglinidae</taxon>
        <taxon>Ridgeia</taxon>
    </lineage>
</organism>
<evidence type="ECO:0000313" key="2">
    <source>
        <dbReference type="Proteomes" id="UP001209878"/>
    </source>
</evidence>
<evidence type="ECO:0008006" key="3">
    <source>
        <dbReference type="Google" id="ProtNLM"/>
    </source>
</evidence>